<dbReference type="GO" id="GO:0004175">
    <property type="term" value="F:endopeptidase activity"/>
    <property type="evidence" value="ECO:0007669"/>
    <property type="project" value="UniProtKB-ARBA"/>
</dbReference>
<evidence type="ECO:0000313" key="3">
    <source>
        <dbReference type="EMBL" id="MRG93550.1"/>
    </source>
</evidence>
<reference evidence="3 4" key="1">
    <citation type="submission" date="2019-10" db="EMBL/GenBank/DDBJ databases">
        <title>A soil myxobacterium in the family Polyangiaceae.</title>
        <authorList>
            <person name="Li Y."/>
            <person name="Wang J."/>
        </authorList>
    </citation>
    <scope>NUCLEOTIDE SEQUENCE [LARGE SCALE GENOMIC DNA]</scope>
    <source>
        <strain evidence="3 4">DSM 14734</strain>
    </source>
</reference>
<keyword evidence="1" id="KW-1133">Transmembrane helix</keyword>
<feature type="transmembrane region" description="Helical" evidence="1">
    <location>
        <begin position="185"/>
        <end position="206"/>
    </location>
</feature>
<dbReference type="EMBL" id="WJIE01000004">
    <property type="protein sequence ID" value="MRG93550.1"/>
    <property type="molecule type" value="Genomic_DNA"/>
</dbReference>
<organism evidence="3 4">
    <name type="scientific">Polyangium spumosum</name>
    <dbReference type="NCBI Taxonomy" id="889282"/>
    <lineage>
        <taxon>Bacteria</taxon>
        <taxon>Pseudomonadati</taxon>
        <taxon>Myxococcota</taxon>
        <taxon>Polyangia</taxon>
        <taxon>Polyangiales</taxon>
        <taxon>Polyangiaceae</taxon>
        <taxon>Polyangium</taxon>
    </lineage>
</organism>
<dbReference type="AlphaFoldDB" id="A0A6N7PT31"/>
<proteinExistence type="predicted"/>
<dbReference type="GO" id="GO:0006508">
    <property type="term" value="P:proteolysis"/>
    <property type="evidence" value="ECO:0007669"/>
    <property type="project" value="UniProtKB-KW"/>
</dbReference>
<keyword evidence="1" id="KW-0812">Transmembrane</keyword>
<dbReference type="Proteomes" id="UP000440224">
    <property type="component" value="Unassembled WGS sequence"/>
</dbReference>
<keyword evidence="3" id="KW-0645">Protease</keyword>
<dbReference type="GO" id="GO:0008237">
    <property type="term" value="F:metallopeptidase activity"/>
    <property type="evidence" value="ECO:0007669"/>
    <property type="project" value="UniProtKB-KW"/>
</dbReference>
<feature type="transmembrane region" description="Helical" evidence="1">
    <location>
        <begin position="12"/>
        <end position="30"/>
    </location>
</feature>
<dbReference type="Pfam" id="PF02517">
    <property type="entry name" value="Rce1-like"/>
    <property type="match status" value="1"/>
</dbReference>
<dbReference type="OrthoDB" id="378663at2"/>
<feature type="transmembrane region" description="Helical" evidence="1">
    <location>
        <begin position="51"/>
        <end position="75"/>
    </location>
</feature>
<sequence>MPNRLPFWKPFGLLFAMGALGITSLVPILVPQLQRQIETLAAGKPLPPLPVLVAASLLQPLLLLALAVAGGVALAPRLRLRSHLAAWAADHPAETRPFAREVPIALGLALLTALLILAIDHFTLPVLGEAGRNLRITSGRTLGFTVMGVLYGGITEELLMRWGLATFLAWILYKIGGKPEEPPAAWMLATAVALAAVLFGAGHLPAVIAQGIPLSPPVVARILVLNALAGLAFGWLYVRRSLEAAMLSHAAVHVLWSAVALVA</sequence>
<feature type="transmembrane region" description="Helical" evidence="1">
    <location>
        <begin position="218"/>
        <end position="238"/>
    </location>
</feature>
<dbReference type="RefSeq" id="WP_153820372.1">
    <property type="nucleotide sequence ID" value="NZ_WJIE01000004.1"/>
</dbReference>
<feature type="transmembrane region" description="Helical" evidence="1">
    <location>
        <begin position="148"/>
        <end position="173"/>
    </location>
</feature>
<comment type="caution">
    <text evidence="3">The sequence shown here is derived from an EMBL/GenBank/DDBJ whole genome shotgun (WGS) entry which is preliminary data.</text>
</comment>
<evidence type="ECO:0000259" key="2">
    <source>
        <dbReference type="Pfam" id="PF02517"/>
    </source>
</evidence>
<feature type="domain" description="CAAX prenyl protease 2/Lysostaphin resistance protein A-like" evidence="2">
    <location>
        <begin position="142"/>
        <end position="253"/>
    </location>
</feature>
<keyword evidence="3" id="KW-0378">Hydrolase</keyword>
<keyword evidence="1" id="KW-0472">Membrane</keyword>
<protein>
    <submittedName>
        <fullName evidence="3">CPBP family intramembrane metalloprotease</fullName>
    </submittedName>
</protein>
<gene>
    <name evidence="3" type="ORF">GF068_16760</name>
</gene>
<name>A0A6N7PT31_9BACT</name>
<dbReference type="GO" id="GO:0080120">
    <property type="term" value="P:CAAX-box protein maturation"/>
    <property type="evidence" value="ECO:0007669"/>
    <property type="project" value="UniProtKB-ARBA"/>
</dbReference>
<accession>A0A6N7PT31</accession>
<keyword evidence="3" id="KW-0482">Metalloprotease</keyword>
<evidence type="ECO:0000256" key="1">
    <source>
        <dbReference type="SAM" id="Phobius"/>
    </source>
</evidence>
<feature type="transmembrane region" description="Helical" evidence="1">
    <location>
        <begin position="104"/>
        <end position="127"/>
    </location>
</feature>
<evidence type="ECO:0000313" key="4">
    <source>
        <dbReference type="Proteomes" id="UP000440224"/>
    </source>
</evidence>
<dbReference type="InterPro" id="IPR003675">
    <property type="entry name" value="Rce1/LyrA-like_dom"/>
</dbReference>
<keyword evidence="4" id="KW-1185">Reference proteome</keyword>